<dbReference type="PANTHER" id="PTHR35810:SF1">
    <property type="entry name" value="CYTOPLASMIC PROTEIN"/>
    <property type="match status" value="1"/>
</dbReference>
<organism evidence="1 2">
    <name type="scientific">Cryomorpha ignava</name>
    <dbReference type="NCBI Taxonomy" id="101383"/>
    <lineage>
        <taxon>Bacteria</taxon>
        <taxon>Pseudomonadati</taxon>
        <taxon>Bacteroidota</taxon>
        <taxon>Flavobacteriia</taxon>
        <taxon>Flavobacteriales</taxon>
        <taxon>Cryomorphaceae</taxon>
        <taxon>Cryomorpha</taxon>
    </lineage>
</organism>
<dbReference type="EMBL" id="JAAGVY010000005">
    <property type="protein sequence ID" value="NEN22793.1"/>
    <property type="molecule type" value="Genomic_DNA"/>
</dbReference>
<dbReference type="Proteomes" id="UP000486602">
    <property type="component" value="Unassembled WGS sequence"/>
</dbReference>
<dbReference type="Pfam" id="PF13310">
    <property type="entry name" value="Virulence_RhuM"/>
    <property type="match status" value="1"/>
</dbReference>
<protein>
    <recommendedName>
        <fullName evidence="3">Virulence RhuM family protein</fullName>
    </recommendedName>
</protein>
<reference evidence="1 2" key="1">
    <citation type="submission" date="2020-02" db="EMBL/GenBank/DDBJ databases">
        <title>Out from the shadows clarifying the taxonomy of the family Cryomorphaceae and related taxa by utilizing the GTDB taxonomic framework.</title>
        <authorList>
            <person name="Bowman J.P."/>
        </authorList>
    </citation>
    <scope>NUCLEOTIDE SEQUENCE [LARGE SCALE GENOMIC DNA]</scope>
    <source>
        <strain evidence="1 2">QSSC 1-22</strain>
    </source>
</reference>
<name>A0A7K3WMB8_9FLAO</name>
<keyword evidence="2" id="KW-1185">Reference proteome</keyword>
<dbReference type="InterPro" id="IPR011204">
    <property type="entry name" value="Virulence_RhuM-like"/>
</dbReference>
<dbReference type="RefSeq" id="WP_163283516.1">
    <property type="nucleotide sequence ID" value="NZ_JAAGVY010000005.1"/>
</dbReference>
<sequence>MSTELTPSNNFLLYTTQKGDVKVDVLLKDETIWLTINQMADLFGIDKSGISRHIKNVFETQELQENATVAKIATVQNEGGRNVTRKLEFFNLDMIISVGYRVNTLRGTHFRIWAAKQIKELISVCP</sequence>
<comment type="caution">
    <text evidence="1">The sequence shown here is derived from an EMBL/GenBank/DDBJ whole genome shotgun (WGS) entry which is preliminary data.</text>
</comment>
<evidence type="ECO:0008006" key="3">
    <source>
        <dbReference type="Google" id="ProtNLM"/>
    </source>
</evidence>
<dbReference type="AlphaFoldDB" id="A0A7K3WMB8"/>
<gene>
    <name evidence="1" type="ORF">G3O08_04670</name>
</gene>
<evidence type="ECO:0000313" key="2">
    <source>
        <dbReference type="Proteomes" id="UP000486602"/>
    </source>
</evidence>
<evidence type="ECO:0000313" key="1">
    <source>
        <dbReference type="EMBL" id="NEN22793.1"/>
    </source>
</evidence>
<accession>A0A7K3WMB8</accession>
<dbReference type="PANTHER" id="PTHR35810">
    <property type="entry name" value="CYTOPLASMIC PROTEIN-RELATED"/>
    <property type="match status" value="1"/>
</dbReference>
<proteinExistence type="predicted"/>